<dbReference type="EMBL" id="CP003531">
    <property type="protein sequence ID" value="AFK51017.1"/>
    <property type="molecule type" value="Genomic_DNA"/>
</dbReference>
<reference evidence="1 2" key="1">
    <citation type="journal article" date="2012" name="J. Bacteriol.">
        <title>Complete genome sequence of the hyperthermophilic cellulolytic Crenarchaeon 'Thermogladius cellulolyticus' 1633.</title>
        <authorList>
            <person name="Mardanov A.V."/>
            <person name="Kochetkova T.V."/>
            <person name="Beletsky A.V."/>
            <person name="Bonch-Osmolovskaya E.A."/>
            <person name="Ravin N.V."/>
            <person name="Skryabin K.G."/>
        </authorList>
    </citation>
    <scope>NUCLEOTIDE SEQUENCE [LARGE SCALE GENOMIC DNA]</scope>
    <source>
        <strain evidence="2">DSM 22663 / VKM B-2946 / 1633</strain>
    </source>
</reference>
<organism evidence="1 2">
    <name type="scientific">Thermogladius calderae (strain DSM 22663 / VKM B-2946 / 1633)</name>
    <dbReference type="NCBI Taxonomy" id="1184251"/>
    <lineage>
        <taxon>Archaea</taxon>
        <taxon>Thermoproteota</taxon>
        <taxon>Thermoprotei</taxon>
        <taxon>Desulfurococcales</taxon>
        <taxon>Desulfurococcaceae</taxon>
        <taxon>Thermogladius</taxon>
    </lineage>
</organism>
<dbReference type="AlphaFoldDB" id="I3TE29"/>
<dbReference type="GeneID" id="13012896"/>
<dbReference type="HOGENOM" id="CLU_786668_0_0_2"/>
<dbReference type="KEGG" id="thg:TCELL_0592"/>
<sequence>MEKPKRVLVAGDWDADGIVSAALLVYTQEKLSLYPLKSVSIVDRVPVDPDRLRYMLNSISTHYDLVVFLDLPYVPFTGNVLKMMKQHFGVGKIMYVDHHLSTLQHEEELRQIVDVLLVDHRQPTVGLLMDELSKNGIRVHKRLESFAMAVRYMDAGKRVPPEYMKIFEITKTISKALTAVRDDELWVKIVNWLADPTPLPMPLDEQVMDKVKEVIDKRDSELREVAMSLAIEAVKVGDLRFIDARKKWKKRGATALASKLASILRAPVALLVDTNKNHSLLVIKASRGRAYRIAKYLVGEGVAYDIAGHPNLAIVRVEKEIDKKVILDALQQALFYTA</sequence>
<dbReference type="OrthoDB" id="17507at2157"/>
<dbReference type="InterPro" id="IPR038763">
    <property type="entry name" value="DHH_sf"/>
</dbReference>
<dbReference type="eggNOG" id="arCOG00425">
    <property type="taxonomic scope" value="Archaea"/>
</dbReference>
<protein>
    <submittedName>
        <fullName evidence="1">Phosphoesterase, RecJ domain protein</fullName>
    </submittedName>
</protein>
<evidence type="ECO:0000313" key="2">
    <source>
        <dbReference type="Proteomes" id="UP000005270"/>
    </source>
</evidence>
<dbReference type="SUPFAM" id="SSF64182">
    <property type="entry name" value="DHH phosphoesterases"/>
    <property type="match status" value="1"/>
</dbReference>
<dbReference type="InParanoid" id="I3TE29"/>
<dbReference type="RefSeq" id="WP_014737267.1">
    <property type="nucleotide sequence ID" value="NC_017954.1"/>
</dbReference>
<name>I3TE29_THEC1</name>
<evidence type="ECO:0000313" key="1">
    <source>
        <dbReference type="EMBL" id="AFK51017.1"/>
    </source>
</evidence>
<proteinExistence type="predicted"/>
<keyword evidence="2" id="KW-1185">Reference proteome</keyword>
<gene>
    <name evidence="1" type="ordered locus">TCELL_0592</name>
</gene>
<dbReference type="STRING" id="1184251.TCELL_0592"/>
<dbReference type="Proteomes" id="UP000005270">
    <property type="component" value="Chromosome"/>
</dbReference>
<accession>I3TE29</accession>